<evidence type="ECO:0000256" key="6">
    <source>
        <dbReference type="ARBA" id="ARBA00012865"/>
    </source>
</evidence>
<proteinExistence type="inferred from homology"/>
<dbReference type="NCBIfam" id="NF012229">
    <property type="entry name" value="bla_class_B_core"/>
    <property type="match status" value="1"/>
</dbReference>
<gene>
    <name evidence="15" type="ORF">COR50_15680</name>
</gene>
<keyword evidence="12" id="KW-0046">Antibiotic resistance</keyword>
<evidence type="ECO:0000256" key="12">
    <source>
        <dbReference type="ARBA" id="ARBA00023251"/>
    </source>
</evidence>
<dbReference type="SMART" id="SM00849">
    <property type="entry name" value="Lactamase_B"/>
    <property type="match status" value="1"/>
</dbReference>
<accession>A0A291QX78</accession>
<keyword evidence="16" id="KW-1185">Reference proteome</keyword>
<evidence type="ECO:0000256" key="8">
    <source>
        <dbReference type="ARBA" id="ARBA00022729"/>
    </source>
</evidence>
<evidence type="ECO:0000256" key="7">
    <source>
        <dbReference type="ARBA" id="ARBA00022723"/>
    </source>
</evidence>
<comment type="catalytic activity">
    <reaction evidence="1">
        <text>a beta-lactam + H2O = a substituted beta-amino acid</text>
        <dbReference type="Rhea" id="RHEA:20401"/>
        <dbReference type="ChEBI" id="CHEBI:15377"/>
        <dbReference type="ChEBI" id="CHEBI:35627"/>
        <dbReference type="ChEBI" id="CHEBI:140347"/>
        <dbReference type="EC" id="3.5.2.6"/>
    </reaction>
</comment>
<organism evidence="15 16">
    <name type="scientific">Chitinophaga caeni</name>
    <dbReference type="NCBI Taxonomy" id="2029983"/>
    <lineage>
        <taxon>Bacteria</taxon>
        <taxon>Pseudomonadati</taxon>
        <taxon>Bacteroidota</taxon>
        <taxon>Chitinophagia</taxon>
        <taxon>Chitinophagales</taxon>
        <taxon>Chitinophagaceae</taxon>
        <taxon>Chitinophaga</taxon>
    </lineage>
</organism>
<keyword evidence="8 13" id="KW-0732">Signal</keyword>
<dbReference type="PANTHER" id="PTHR42951:SF4">
    <property type="entry name" value="ACYL-COENZYME A THIOESTERASE MBLAC2"/>
    <property type="match status" value="1"/>
</dbReference>
<feature type="domain" description="Metallo-beta-lactamase" evidence="14">
    <location>
        <begin position="50"/>
        <end position="220"/>
    </location>
</feature>
<evidence type="ECO:0000256" key="1">
    <source>
        <dbReference type="ARBA" id="ARBA00001526"/>
    </source>
</evidence>
<dbReference type="InterPro" id="IPR050855">
    <property type="entry name" value="NDM-1-like"/>
</dbReference>
<keyword evidence="9" id="KW-0574">Periplasm</keyword>
<comment type="similarity">
    <text evidence="4">Belongs to the metallo-beta-lactamase superfamily. Class-B beta-lactamase family.</text>
</comment>
<keyword evidence="11" id="KW-0862">Zinc</keyword>
<comment type="subunit">
    <text evidence="5">Monomer.</text>
</comment>
<feature type="signal peptide" evidence="13">
    <location>
        <begin position="1"/>
        <end position="20"/>
    </location>
</feature>
<dbReference type="Pfam" id="PF00753">
    <property type="entry name" value="Lactamase_B"/>
    <property type="match status" value="1"/>
</dbReference>
<evidence type="ECO:0000256" key="9">
    <source>
        <dbReference type="ARBA" id="ARBA00022764"/>
    </source>
</evidence>
<dbReference type="GO" id="GO:0017001">
    <property type="term" value="P:antibiotic catabolic process"/>
    <property type="evidence" value="ECO:0007669"/>
    <property type="project" value="UniProtKB-ARBA"/>
</dbReference>
<dbReference type="Proteomes" id="UP000220133">
    <property type="component" value="Chromosome"/>
</dbReference>
<dbReference type="Gene3D" id="3.60.15.10">
    <property type="entry name" value="Ribonuclease Z/Hydroxyacylglutathione hydrolase-like"/>
    <property type="match status" value="1"/>
</dbReference>
<comment type="cofactor">
    <cofactor evidence="2">
        <name>Zn(2+)</name>
        <dbReference type="ChEBI" id="CHEBI:29105"/>
    </cofactor>
</comment>
<keyword evidence="7" id="KW-0479">Metal-binding</keyword>
<dbReference type="InterPro" id="IPR036866">
    <property type="entry name" value="RibonucZ/Hydroxyglut_hydro"/>
</dbReference>
<dbReference type="OrthoDB" id="9769598at2"/>
<evidence type="ECO:0000256" key="4">
    <source>
        <dbReference type="ARBA" id="ARBA00005250"/>
    </source>
</evidence>
<keyword evidence="10" id="KW-0378">Hydrolase</keyword>
<dbReference type="PANTHER" id="PTHR42951">
    <property type="entry name" value="METALLO-BETA-LACTAMASE DOMAIN-CONTAINING"/>
    <property type="match status" value="1"/>
</dbReference>
<comment type="subcellular location">
    <subcellularLocation>
        <location evidence="3">Periplasm</location>
    </subcellularLocation>
</comment>
<dbReference type="AlphaFoldDB" id="A0A291QX78"/>
<evidence type="ECO:0000256" key="2">
    <source>
        <dbReference type="ARBA" id="ARBA00001947"/>
    </source>
</evidence>
<dbReference type="EMBL" id="CP023777">
    <property type="protein sequence ID" value="ATL48482.1"/>
    <property type="molecule type" value="Genomic_DNA"/>
</dbReference>
<feature type="chain" id="PRO_5012855496" description="beta-lactamase" evidence="13">
    <location>
        <begin position="21"/>
        <end position="243"/>
    </location>
</feature>
<protein>
    <recommendedName>
        <fullName evidence="6">beta-lactamase</fullName>
        <ecNumber evidence="6">3.5.2.6</ecNumber>
    </recommendedName>
</protein>
<evidence type="ECO:0000256" key="10">
    <source>
        <dbReference type="ARBA" id="ARBA00022801"/>
    </source>
</evidence>
<reference evidence="15 16" key="1">
    <citation type="submission" date="2017-10" db="EMBL/GenBank/DDBJ databases">
        <title>Paenichitinophaga pekingensis gen. nov., sp. nov., isolated from activated sludge.</title>
        <authorList>
            <person name="Jin D."/>
            <person name="Kong X."/>
            <person name="Deng Y."/>
            <person name="Bai Z."/>
        </authorList>
    </citation>
    <scope>NUCLEOTIDE SEQUENCE [LARGE SCALE GENOMIC DNA]</scope>
    <source>
        <strain evidence="15 16">13</strain>
    </source>
</reference>
<dbReference type="NCBIfam" id="NF033088">
    <property type="entry name" value="bla_subclass_B1"/>
    <property type="match status" value="1"/>
</dbReference>
<evidence type="ECO:0000256" key="5">
    <source>
        <dbReference type="ARBA" id="ARBA00011245"/>
    </source>
</evidence>
<dbReference type="InterPro" id="IPR058199">
    <property type="entry name" value="BlaB//VIM/IMP-1"/>
</dbReference>
<dbReference type="RefSeq" id="WP_098194855.1">
    <property type="nucleotide sequence ID" value="NZ_CP023777.1"/>
</dbReference>
<evidence type="ECO:0000259" key="14">
    <source>
        <dbReference type="SMART" id="SM00849"/>
    </source>
</evidence>
<dbReference type="SUPFAM" id="SSF56281">
    <property type="entry name" value="Metallo-hydrolase/oxidoreductase"/>
    <property type="match status" value="1"/>
</dbReference>
<evidence type="ECO:0000256" key="3">
    <source>
        <dbReference type="ARBA" id="ARBA00004418"/>
    </source>
</evidence>
<sequence>MKHICRICLMILFVSQHAAAQKHDKLIIKQIIPNVFEYTTFHEYEGAQVSSNGMYVVTSLGAVLLDTPWDTTQFQPLLDSIWMKHQQRATYCIATHYHDDCTAGFNYYASKGIKTYSSQQTYEACIKFGKPAANYRFSKDTTFKIGEFTFKTFYPGAGHTADNIVVYVDEARTLFGGCFVKSIEADGLGYTGEAHISEWKESIRRVKKKFKNMYFLIPGHDGGTSPTALNHTVYLIDQHQQKK</sequence>
<dbReference type="EC" id="3.5.2.6" evidence="6"/>
<evidence type="ECO:0000256" key="11">
    <source>
        <dbReference type="ARBA" id="ARBA00022833"/>
    </source>
</evidence>
<evidence type="ECO:0000256" key="13">
    <source>
        <dbReference type="SAM" id="SignalP"/>
    </source>
</evidence>
<dbReference type="KEGG" id="cbae:COR50_15680"/>
<name>A0A291QX78_9BACT</name>
<evidence type="ECO:0000313" key="16">
    <source>
        <dbReference type="Proteomes" id="UP000220133"/>
    </source>
</evidence>
<evidence type="ECO:0000313" key="15">
    <source>
        <dbReference type="EMBL" id="ATL48482.1"/>
    </source>
</evidence>
<dbReference type="InterPro" id="IPR001279">
    <property type="entry name" value="Metallo-B-lactamas"/>
</dbReference>